<evidence type="ECO:0000259" key="2">
    <source>
        <dbReference type="Pfam" id="PF13843"/>
    </source>
</evidence>
<dbReference type="Proteomes" id="UP001162156">
    <property type="component" value="Unassembled WGS sequence"/>
</dbReference>
<reference evidence="3" key="1">
    <citation type="journal article" date="2023" name="Insect Mol. Biol.">
        <title>Genome sequencing provides insights into the evolution of gene families encoding plant cell wall-degrading enzymes in longhorned beetles.</title>
        <authorList>
            <person name="Shin N.R."/>
            <person name="Okamura Y."/>
            <person name="Kirsch R."/>
            <person name="Pauchet Y."/>
        </authorList>
    </citation>
    <scope>NUCLEOTIDE SEQUENCE</scope>
    <source>
        <strain evidence="3">RBIC_L_NR</strain>
    </source>
</reference>
<proteinExistence type="predicted"/>
<gene>
    <name evidence="3" type="ORF">NQ314_001529</name>
</gene>
<evidence type="ECO:0000313" key="3">
    <source>
        <dbReference type="EMBL" id="KAJ8969912.1"/>
    </source>
</evidence>
<dbReference type="EMBL" id="JANEYF010000428">
    <property type="protein sequence ID" value="KAJ8969912.1"/>
    <property type="molecule type" value="Genomic_DNA"/>
</dbReference>
<feature type="region of interest" description="Disordered" evidence="1">
    <location>
        <begin position="1624"/>
        <end position="1646"/>
    </location>
</feature>
<keyword evidence="4" id="KW-1185">Reference proteome</keyword>
<sequence>MAKKYLWHHLRQCKMRKFQPNNEDPEGRRGPLNESSASLFDILGPKVDDSFRNDIIHKFRSDIVTDVCKEDMLIIKVGSFLYDKYEKAQSDLIRQSMRQLGRLKIELKKTCDSRSLSDWISTKYFDDIITATKSVCGNEINPLEKVTAFKIPSLALKIGYLLRKCVALESGAALRKGLIRRHNELKPFTELIDLEWAVKISSKALTTLHRKKINATQLLPLTNELMKLNEYLKEQIQLLKCQVQQNCTRQVWSNLASVTLSHTILFNKRRSGEAARMTLYNYSTRPSWSEQGTEELKNSLTSLESELANRLNVIEITGKRGRIVPVILTAEMKSSIDLLIKFREKGDVSPINTYTFVLTEQEISDSDEIVDMGYTNKLYYIGKDGHTQWKKHATNKRVKTRKENKYVRLPMARIRTRDLKEPLDIFRFFIEDTLLAIIVDNTNRYIDSIADKYTRESDCRRTNNEEIQALIGLLYYAGILKASHLNASDLWRTDGRDIMFLITLKMNKTGSFREGQRKLRVSGKEYQTQKKRVIPKKPEPDQQALMGLLHLGNIKRRRHGVYDNPECSRRQSTISYSIPLDGEFIQVCKSTFMHVFSVSKKRLEVSIRKKKMGDTFYKDRRTNNKKSKFSEVDREQIRQYILSIPREVSHYNRTKSTKEYLSPDLNINRLYRAFPEKFRSTAVSYKYYQSIFIKDFPNLSFHRPRVDTCRTCDRLQYEIAGNSNTAKTQLELHHREVEYSSLSMKNDFLKCADPTSVFDWLDGVTDEQAEHSDVGGDSDAEDVPLYTGLDKHTTRNSHLNSNVLSSESKLIGSNDEINMPSTSTAISYSTDGNLTYSHPKLTRHYQKKLVLADNSDDNDFFSDDSLLDPNYMDLIEEERRLLEEENNVSDVSDQESDSGYTRPENEIFDFCKQGSSPKTFLEYEFHERRPEPELCNIQNMEYSFRVAAIVAETEKESEKSISLWRDFGGQNLMSFPRGPMHPIEFIRKLSRSFDESGVPKLKRVELAISCLRRSVADWALAREGHFNDFSGFYDAFLRRYWGPEEGRKTFYKIQYCCYERGSPADYFLKLVREATYLSKQLREYELIECLVEHFEPEVRRVILSNAYNGIDEVEMFLRKIDGTYKTDHRRTDENVRGEILSENLNKNRNNFNGNASELKGMGRILTEPTIIGIYVSSGLASNVGRESGKGELRIVESCPTFNKEMNEHLLSEPTLDNCTDPIKKWFVLKDSVLYRRSEAGNEGLRVCVPRLHVEALVQQEHKENGHFGAINHDATGFTPFEVHFGRVCDEPILKNVGLPLKNCPNKDDMIAHQRLMRKAERRRIRHNSIHKYTTLAISDKVWVRTHPQSSGVDFKIKKNMFTHSGSLYSKDGKVLVQMALKMRLNDEEKYEQHDVSLNESDNEEKEYTLLSPVHFDEMLVTAEDYEQDSPNRQLSPSVEDKVLKTFNFKLRQQGDDFSELSIVNDYHQEFVKSQLSPPVEAFERNSDIPILDAAETAEKKKPTRKRKQEPSNWTRNVQRTLRMEGKAYQTQKGILKEAKTVAEIFNEFYDIKTEELRWNFIARHVRRIPKKRSYGAQKDCSRRQHTLVYKLTAGHTEHQVCQKFFLKTLQISSKKILAALDKSSGHGVVKPDQRGRKPPPQKKTEATKDIIRADIKSLPLIASHYCRSTTKWEYLPTGLSENRLYLDYKEYCAEIGVAPEKASFYKHIFTSEFNIGFHRPKKDQYDINAHLAREIEAREAKQVDKNRAKLDKSFICFAVNMEKILLTPSLQVGKLYYTQKLKTFNFTVYNLEIAQADNFMWHEGVGTKGSSEIVSSGKNHNYINAAMFLRAVYLLPIEIINQKYMESGHSEMECDSVHSAIENRGNKIDIYTPEERLNDSEFRSIVVKMASLRNSTSFQNEFIPKLYTSSLPIEKRKMMGLRKLCQSDSIKSAYYGFYEALRTTDEVQVDSDRRKLTI</sequence>
<evidence type="ECO:0000313" key="4">
    <source>
        <dbReference type="Proteomes" id="UP001162156"/>
    </source>
</evidence>
<comment type="caution">
    <text evidence="3">The sequence shown here is derived from an EMBL/GenBank/DDBJ whole genome shotgun (WGS) entry which is preliminary data.</text>
</comment>
<feature type="region of interest" description="Disordered" evidence="1">
    <location>
        <begin position="882"/>
        <end position="902"/>
    </location>
</feature>
<evidence type="ECO:0000256" key="1">
    <source>
        <dbReference type="SAM" id="MobiDB-lite"/>
    </source>
</evidence>
<protein>
    <recommendedName>
        <fullName evidence="2">PiggyBac transposable element-derived protein domain-containing protein</fullName>
    </recommendedName>
</protein>
<organism evidence="3 4">
    <name type="scientific">Rhamnusium bicolor</name>
    <dbReference type="NCBI Taxonomy" id="1586634"/>
    <lineage>
        <taxon>Eukaryota</taxon>
        <taxon>Metazoa</taxon>
        <taxon>Ecdysozoa</taxon>
        <taxon>Arthropoda</taxon>
        <taxon>Hexapoda</taxon>
        <taxon>Insecta</taxon>
        <taxon>Pterygota</taxon>
        <taxon>Neoptera</taxon>
        <taxon>Endopterygota</taxon>
        <taxon>Coleoptera</taxon>
        <taxon>Polyphaga</taxon>
        <taxon>Cucujiformia</taxon>
        <taxon>Chrysomeloidea</taxon>
        <taxon>Cerambycidae</taxon>
        <taxon>Lepturinae</taxon>
        <taxon>Rhagiini</taxon>
        <taxon>Rhamnusium</taxon>
    </lineage>
</organism>
<name>A0AAV8ZTZ7_9CUCU</name>
<dbReference type="InterPro" id="IPR029526">
    <property type="entry name" value="PGBD"/>
</dbReference>
<dbReference type="Pfam" id="PF13843">
    <property type="entry name" value="DDE_Tnp_1_7"/>
    <property type="match status" value="1"/>
</dbReference>
<accession>A0AAV8ZTZ7</accession>
<dbReference type="PANTHER" id="PTHR10773:SF19">
    <property type="match status" value="1"/>
</dbReference>
<feature type="compositionally biased region" description="Acidic residues" evidence="1">
    <location>
        <begin position="884"/>
        <end position="896"/>
    </location>
</feature>
<dbReference type="PANTHER" id="PTHR10773">
    <property type="entry name" value="DNA-DIRECTED RNA POLYMERASES I, II, AND III SUBUNIT RPABC2"/>
    <property type="match status" value="1"/>
</dbReference>
<feature type="domain" description="PiggyBac transposable element-derived protein" evidence="2">
    <location>
        <begin position="422"/>
        <end position="503"/>
    </location>
</feature>